<evidence type="ECO:0000313" key="3">
    <source>
        <dbReference type="Proteomes" id="UP001601992"/>
    </source>
</evidence>
<gene>
    <name evidence="2" type="ORF">ACFYXQ_29975</name>
</gene>
<feature type="chain" id="PRO_5047148982" evidence="1">
    <location>
        <begin position="26"/>
        <end position="122"/>
    </location>
</feature>
<organism evidence="2 3">
    <name type="scientific">Nocardia jiangxiensis</name>
    <dbReference type="NCBI Taxonomy" id="282685"/>
    <lineage>
        <taxon>Bacteria</taxon>
        <taxon>Bacillati</taxon>
        <taxon>Actinomycetota</taxon>
        <taxon>Actinomycetes</taxon>
        <taxon>Mycobacteriales</taxon>
        <taxon>Nocardiaceae</taxon>
        <taxon>Nocardia</taxon>
    </lineage>
</organism>
<proteinExistence type="predicted"/>
<dbReference type="Proteomes" id="UP001601992">
    <property type="component" value="Unassembled WGS sequence"/>
</dbReference>
<name>A0ABW6S999_9NOCA</name>
<feature type="signal peptide" evidence="1">
    <location>
        <begin position="1"/>
        <end position="25"/>
    </location>
</feature>
<dbReference type="EMBL" id="JBIAQY010000012">
    <property type="protein sequence ID" value="MFF3572015.1"/>
    <property type="molecule type" value="Genomic_DNA"/>
</dbReference>
<accession>A0ABW6S999</accession>
<protein>
    <submittedName>
        <fullName evidence="2">Uncharacterized protein</fullName>
    </submittedName>
</protein>
<sequence>MRTPKFAAITMLAIAATTITYSVAAADPASAAAPTALISPVTASGTDHGVGFSMRRDGNAVALDVTGGTLRLDDRTVTMLDTGRRDRGLPCAEYAPIVRSDRIARVPSSGRSGRIDGHEWAG</sequence>
<reference evidence="2 3" key="1">
    <citation type="submission" date="2024-10" db="EMBL/GenBank/DDBJ databases">
        <title>The Natural Products Discovery Center: Release of the First 8490 Sequenced Strains for Exploring Actinobacteria Biosynthetic Diversity.</title>
        <authorList>
            <person name="Kalkreuter E."/>
            <person name="Kautsar S.A."/>
            <person name="Yang D."/>
            <person name="Bader C.D."/>
            <person name="Teijaro C.N."/>
            <person name="Fluegel L."/>
            <person name="Davis C.M."/>
            <person name="Simpson J.R."/>
            <person name="Lauterbach L."/>
            <person name="Steele A.D."/>
            <person name="Gui C."/>
            <person name="Meng S."/>
            <person name="Li G."/>
            <person name="Viehrig K."/>
            <person name="Ye F."/>
            <person name="Su P."/>
            <person name="Kiefer A.F."/>
            <person name="Nichols A."/>
            <person name="Cepeda A.J."/>
            <person name="Yan W."/>
            <person name="Fan B."/>
            <person name="Jiang Y."/>
            <person name="Adhikari A."/>
            <person name="Zheng C.-J."/>
            <person name="Schuster L."/>
            <person name="Cowan T.M."/>
            <person name="Smanski M.J."/>
            <person name="Chevrette M.G."/>
            <person name="De Carvalho L.P.S."/>
            <person name="Shen B."/>
        </authorList>
    </citation>
    <scope>NUCLEOTIDE SEQUENCE [LARGE SCALE GENOMIC DNA]</scope>
    <source>
        <strain evidence="2 3">NPDC002593</strain>
    </source>
</reference>
<keyword evidence="1" id="KW-0732">Signal</keyword>
<evidence type="ECO:0000256" key="1">
    <source>
        <dbReference type="SAM" id="SignalP"/>
    </source>
</evidence>
<dbReference type="RefSeq" id="WP_387405730.1">
    <property type="nucleotide sequence ID" value="NZ_JBIAQY010000012.1"/>
</dbReference>
<keyword evidence="3" id="KW-1185">Reference proteome</keyword>
<comment type="caution">
    <text evidence="2">The sequence shown here is derived from an EMBL/GenBank/DDBJ whole genome shotgun (WGS) entry which is preliminary data.</text>
</comment>
<evidence type="ECO:0000313" key="2">
    <source>
        <dbReference type="EMBL" id="MFF3572015.1"/>
    </source>
</evidence>